<reference evidence="1" key="2">
    <citation type="journal article" date="2022" name="New Phytol.">
        <title>Evolutionary transition to the ectomycorrhizal habit in the genomes of a hyperdiverse lineage of mushroom-forming fungi.</title>
        <authorList>
            <person name="Looney B."/>
            <person name="Miyauchi S."/>
            <person name="Morin E."/>
            <person name="Drula E."/>
            <person name="Courty P.E."/>
            <person name="Kohler A."/>
            <person name="Kuo A."/>
            <person name="LaButti K."/>
            <person name="Pangilinan J."/>
            <person name="Lipzen A."/>
            <person name="Riley R."/>
            <person name="Andreopoulos W."/>
            <person name="He G."/>
            <person name="Johnson J."/>
            <person name="Nolan M."/>
            <person name="Tritt A."/>
            <person name="Barry K.W."/>
            <person name="Grigoriev I.V."/>
            <person name="Nagy L.G."/>
            <person name="Hibbett D."/>
            <person name="Henrissat B."/>
            <person name="Matheny P.B."/>
            <person name="Labbe J."/>
            <person name="Martin F.M."/>
        </authorList>
    </citation>
    <scope>NUCLEOTIDE SEQUENCE</scope>
    <source>
        <strain evidence="1">HHB10654</strain>
    </source>
</reference>
<keyword evidence="2" id="KW-1185">Reference proteome</keyword>
<sequence>MAIVSVFGWSAYAKPNNRAQSKADSEDEVDDEALVGGMDERYELEETILKQADAKRLKWEHERLQKWQARVAKRQKIEYAEKQDPKSARKSPQLPRSRRVSPRAPTPDPVDVLVEDGDREKRRIQQQALRAKAAREYLLIPAWAAHGAPDANPASPMKASQKGRGRRKIGKVKELVHQDSLTCFPCKLVFNRTNDLARHLETTRVHMSSDSGEWRCERCGKVLSRKDALLRHLQKTRACRQRKPGEPAPKREKARPDVARKRAEKKRQSEGGVSG</sequence>
<reference evidence="1" key="1">
    <citation type="submission" date="2021-03" db="EMBL/GenBank/DDBJ databases">
        <authorList>
            <consortium name="DOE Joint Genome Institute"/>
            <person name="Ahrendt S."/>
            <person name="Looney B.P."/>
            <person name="Miyauchi S."/>
            <person name="Morin E."/>
            <person name="Drula E."/>
            <person name="Courty P.E."/>
            <person name="Chicoki N."/>
            <person name="Fauchery L."/>
            <person name="Kohler A."/>
            <person name="Kuo A."/>
            <person name="Labutti K."/>
            <person name="Pangilinan J."/>
            <person name="Lipzen A."/>
            <person name="Riley R."/>
            <person name="Andreopoulos W."/>
            <person name="He G."/>
            <person name="Johnson J."/>
            <person name="Barry K.W."/>
            <person name="Grigoriev I.V."/>
            <person name="Nagy L."/>
            <person name="Hibbett D."/>
            <person name="Henrissat B."/>
            <person name="Matheny P.B."/>
            <person name="Labbe J."/>
            <person name="Martin F."/>
        </authorList>
    </citation>
    <scope>NUCLEOTIDE SEQUENCE</scope>
    <source>
        <strain evidence="1">HHB10654</strain>
    </source>
</reference>
<proteinExistence type="predicted"/>
<organism evidence="1 2">
    <name type="scientific">Artomyces pyxidatus</name>
    <dbReference type="NCBI Taxonomy" id="48021"/>
    <lineage>
        <taxon>Eukaryota</taxon>
        <taxon>Fungi</taxon>
        <taxon>Dikarya</taxon>
        <taxon>Basidiomycota</taxon>
        <taxon>Agaricomycotina</taxon>
        <taxon>Agaricomycetes</taxon>
        <taxon>Russulales</taxon>
        <taxon>Auriscalpiaceae</taxon>
        <taxon>Artomyces</taxon>
    </lineage>
</organism>
<gene>
    <name evidence="1" type="ORF">BV25DRAFT_782643</name>
</gene>
<protein>
    <submittedName>
        <fullName evidence="1">Uncharacterized protein</fullName>
    </submittedName>
</protein>
<evidence type="ECO:0000313" key="1">
    <source>
        <dbReference type="EMBL" id="KAI0061368.1"/>
    </source>
</evidence>
<comment type="caution">
    <text evidence="1">The sequence shown here is derived from an EMBL/GenBank/DDBJ whole genome shotgun (WGS) entry which is preliminary data.</text>
</comment>
<evidence type="ECO:0000313" key="2">
    <source>
        <dbReference type="Proteomes" id="UP000814140"/>
    </source>
</evidence>
<name>A0ACB8SYS6_9AGAM</name>
<dbReference type="Proteomes" id="UP000814140">
    <property type="component" value="Unassembled WGS sequence"/>
</dbReference>
<accession>A0ACB8SYS6</accession>
<dbReference type="EMBL" id="MU277213">
    <property type="protein sequence ID" value="KAI0061368.1"/>
    <property type="molecule type" value="Genomic_DNA"/>
</dbReference>